<protein>
    <submittedName>
        <fullName evidence="4">SCY domain-containing protein</fullName>
    </submittedName>
</protein>
<keyword evidence="2" id="KW-1133">Transmembrane helix</keyword>
<reference evidence="4" key="1">
    <citation type="submission" date="2016-11" db="UniProtKB">
        <authorList>
            <consortium name="WormBaseParasite"/>
        </authorList>
    </citation>
    <scope>IDENTIFICATION</scope>
</reference>
<evidence type="ECO:0000313" key="4">
    <source>
        <dbReference type="WBParaSite" id="L893_g14089.t1"/>
    </source>
</evidence>
<dbReference type="WBParaSite" id="L893_g14089.t1">
    <property type="protein sequence ID" value="L893_g14089.t1"/>
    <property type="gene ID" value="L893_g14089"/>
</dbReference>
<evidence type="ECO:0000256" key="2">
    <source>
        <dbReference type="SAM" id="Phobius"/>
    </source>
</evidence>
<keyword evidence="2" id="KW-0812">Transmembrane</keyword>
<evidence type="ECO:0000256" key="1">
    <source>
        <dbReference type="SAM" id="MobiDB-lite"/>
    </source>
</evidence>
<proteinExistence type="predicted"/>
<feature type="compositionally biased region" description="Polar residues" evidence="1">
    <location>
        <begin position="80"/>
        <end position="92"/>
    </location>
</feature>
<evidence type="ECO:0000313" key="3">
    <source>
        <dbReference type="Proteomes" id="UP000095287"/>
    </source>
</evidence>
<keyword evidence="3" id="KW-1185">Reference proteome</keyword>
<feature type="transmembrane region" description="Helical" evidence="2">
    <location>
        <begin position="24"/>
        <end position="43"/>
    </location>
</feature>
<name>A0A1I7YAB0_9BILA</name>
<keyword evidence="2" id="KW-0472">Membrane</keyword>
<accession>A0A1I7YAB0</accession>
<sequence length="92" mass="10093">MALPLILNGRASQTQPRSLLTSRFSLLMQFLVLILILVLVAQAKSACPKGTRKFKPCAINTLKNPALGTMRPTSAEPKMPTSQLLKRSTFLL</sequence>
<organism evidence="3 4">
    <name type="scientific">Steinernema glaseri</name>
    <dbReference type="NCBI Taxonomy" id="37863"/>
    <lineage>
        <taxon>Eukaryota</taxon>
        <taxon>Metazoa</taxon>
        <taxon>Ecdysozoa</taxon>
        <taxon>Nematoda</taxon>
        <taxon>Chromadorea</taxon>
        <taxon>Rhabditida</taxon>
        <taxon>Tylenchina</taxon>
        <taxon>Panagrolaimomorpha</taxon>
        <taxon>Strongyloidoidea</taxon>
        <taxon>Steinernematidae</taxon>
        <taxon>Steinernema</taxon>
    </lineage>
</organism>
<dbReference type="Proteomes" id="UP000095287">
    <property type="component" value="Unplaced"/>
</dbReference>
<feature type="region of interest" description="Disordered" evidence="1">
    <location>
        <begin position="68"/>
        <end position="92"/>
    </location>
</feature>
<dbReference type="AlphaFoldDB" id="A0A1I7YAB0"/>